<dbReference type="EMBL" id="CAJNRG010017962">
    <property type="protein sequence ID" value="CAF2243864.1"/>
    <property type="molecule type" value="Genomic_DNA"/>
</dbReference>
<dbReference type="AlphaFoldDB" id="A0A817A0R8"/>
<evidence type="ECO:0000256" key="1">
    <source>
        <dbReference type="SAM" id="MobiDB-lite"/>
    </source>
</evidence>
<gene>
    <name evidence="2" type="ORF">XDN619_LOCUS34955</name>
</gene>
<protein>
    <submittedName>
        <fullName evidence="2">Uncharacterized protein</fullName>
    </submittedName>
</protein>
<feature type="region of interest" description="Disordered" evidence="1">
    <location>
        <begin position="1"/>
        <end position="31"/>
    </location>
</feature>
<feature type="non-terminal residue" evidence="2">
    <location>
        <position position="1"/>
    </location>
</feature>
<dbReference type="Proteomes" id="UP000663887">
    <property type="component" value="Unassembled WGS sequence"/>
</dbReference>
<feature type="compositionally biased region" description="Acidic residues" evidence="1">
    <location>
        <begin position="1"/>
        <end position="27"/>
    </location>
</feature>
<evidence type="ECO:0000313" key="3">
    <source>
        <dbReference type="Proteomes" id="UP000663887"/>
    </source>
</evidence>
<organism evidence="2 3">
    <name type="scientific">Rotaria magnacalcarata</name>
    <dbReference type="NCBI Taxonomy" id="392030"/>
    <lineage>
        <taxon>Eukaryota</taxon>
        <taxon>Metazoa</taxon>
        <taxon>Spiralia</taxon>
        <taxon>Gnathifera</taxon>
        <taxon>Rotifera</taxon>
        <taxon>Eurotatoria</taxon>
        <taxon>Bdelloidea</taxon>
        <taxon>Philodinida</taxon>
        <taxon>Philodinidae</taxon>
        <taxon>Rotaria</taxon>
    </lineage>
</organism>
<proteinExistence type="predicted"/>
<accession>A0A817A0R8</accession>
<comment type="caution">
    <text evidence="2">The sequence shown here is derived from an EMBL/GenBank/DDBJ whole genome shotgun (WGS) entry which is preliminary data.</text>
</comment>
<dbReference type="SUPFAM" id="SSF53098">
    <property type="entry name" value="Ribonuclease H-like"/>
    <property type="match status" value="1"/>
</dbReference>
<name>A0A817A0R8_9BILA</name>
<reference evidence="2" key="1">
    <citation type="submission" date="2021-02" db="EMBL/GenBank/DDBJ databases">
        <authorList>
            <person name="Nowell W R."/>
        </authorList>
    </citation>
    <scope>NUCLEOTIDE SEQUENCE</scope>
</reference>
<sequence>EDDNIQDQSESDDAITDEECSIDEDHDQETTDNFVDGVNIEEVVLDDLQQKSSRSPKNKKVKRRLCIDIRTRWNSTYKMLFTMNLYRDIINDLFKLKGSLGLTAKQRRKLTRIELSTDQWDLRYPTIGSALYIIRSLEDHLQKDENNAVLNSLKSIVLTEFQKYMFDDIDQFNTLKLYGYLDPTGFSALTRAEQTAIEKQFTTIYKKEFEQSALSSSASRSSSTDSQQIITKMNNIDKAWHAFLKSTNKDPQHEAPTTTTTTIQSEMRFYRNLATK</sequence>
<dbReference type="InterPro" id="IPR012337">
    <property type="entry name" value="RNaseH-like_sf"/>
</dbReference>
<evidence type="ECO:0000313" key="2">
    <source>
        <dbReference type="EMBL" id="CAF2243864.1"/>
    </source>
</evidence>